<dbReference type="EMBL" id="BRXW01000579">
    <property type="protein sequence ID" value="GMH67701.1"/>
    <property type="molecule type" value="Genomic_DNA"/>
</dbReference>
<organism evidence="1 2">
    <name type="scientific">Triparma laevis f. longispina</name>
    <dbReference type="NCBI Taxonomy" id="1714387"/>
    <lineage>
        <taxon>Eukaryota</taxon>
        <taxon>Sar</taxon>
        <taxon>Stramenopiles</taxon>
        <taxon>Ochrophyta</taxon>
        <taxon>Bolidophyceae</taxon>
        <taxon>Parmales</taxon>
        <taxon>Triparmaceae</taxon>
        <taxon>Triparma</taxon>
    </lineage>
</organism>
<name>A0A9W7A837_9STRA</name>
<reference evidence="2" key="1">
    <citation type="journal article" date="2023" name="Commun. Biol.">
        <title>Genome analysis of Parmales, the sister group of diatoms, reveals the evolutionary specialization of diatoms from phago-mixotrophs to photoautotrophs.</title>
        <authorList>
            <person name="Ban H."/>
            <person name="Sato S."/>
            <person name="Yoshikawa S."/>
            <person name="Yamada K."/>
            <person name="Nakamura Y."/>
            <person name="Ichinomiya M."/>
            <person name="Sato N."/>
            <person name="Blanc-Mathieu R."/>
            <person name="Endo H."/>
            <person name="Kuwata A."/>
            <person name="Ogata H."/>
        </authorList>
    </citation>
    <scope>NUCLEOTIDE SEQUENCE [LARGE SCALE GENOMIC DNA]</scope>
    <source>
        <strain evidence="2">NIES 3700</strain>
    </source>
</reference>
<sequence>MNKIVQHYSHAEDAMISSAQGLIDGLNFKGATPFRDFRTTFSAHRYLKGFFNSREGDISAKSRFVVRGNHAHVAARLGNYYYQARNPAFGKSSSVKKVLGIIEER</sequence>
<evidence type="ECO:0000313" key="1">
    <source>
        <dbReference type="EMBL" id="GMH67701.1"/>
    </source>
</evidence>
<accession>A0A9W7A837</accession>
<proteinExistence type="predicted"/>
<protein>
    <submittedName>
        <fullName evidence="1">Uncharacterized protein</fullName>
    </submittedName>
</protein>
<comment type="caution">
    <text evidence="1">The sequence shown here is derived from an EMBL/GenBank/DDBJ whole genome shotgun (WGS) entry which is preliminary data.</text>
</comment>
<gene>
    <name evidence="1" type="ORF">TrLO_g1960</name>
</gene>
<dbReference type="Proteomes" id="UP001165122">
    <property type="component" value="Unassembled WGS sequence"/>
</dbReference>
<dbReference type="AlphaFoldDB" id="A0A9W7A837"/>
<keyword evidence="2" id="KW-1185">Reference proteome</keyword>
<evidence type="ECO:0000313" key="2">
    <source>
        <dbReference type="Proteomes" id="UP001165122"/>
    </source>
</evidence>